<dbReference type="Pfam" id="PF03466">
    <property type="entry name" value="LysR_substrate"/>
    <property type="match status" value="1"/>
</dbReference>
<evidence type="ECO:0000256" key="1">
    <source>
        <dbReference type="ARBA" id="ARBA00009437"/>
    </source>
</evidence>
<evidence type="ECO:0000256" key="2">
    <source>
        <dbReference type="ARBA" id="ARBA00023015"/>
    </source>
</evidence>
<dbReference type="Pfam" id="PF00126">
    <property type="entry name" value="HTH_1"/>
    <property type="match status" value="1"/>
</dbReference>
<dbReference type="InterPro" id="IPR036388">
    <property type="entry name" value="WH-like_DNA-bd_sf"/>
</dbReference>
<dbReference type="SUPFAM" id="SSF46785">
    <property type="entry name" value="Winged helix' DNA-binding domain"/>
    <property type="match status" value="1"/>
</dbReference>
<accession>A0ABS2HHH0</accession>
<evidence type="ECO:0000313" key="6">
    <source>
        <dbReference type="EMBL" id="MBM7036126.1"/>
    </source>
</evidence>
<dbReference type="PANTHER" id="PTHR30537:SF5">
    <property type="entry name" value="HTH-TYPE TRANSCRIPTIONAL ACTIVATOR TTDR-RELATED"/>
    <property type="match status" value="1"/>
</dbReference>
<evidence type="ECO:0000256" key="4">
    <source>
        <dbReference type="ARBA" id="ARBA00023163"/>
    </source>
</evidence>
<dbReference type="Gene3D" id="1.10.10.10">
    <property type="entry name" value="Winged helix-like DNA-binding domain superfamily/Winged helix DNA-binding domain"/>
    <property type="match status" value="1"/>
</dbReference>
<dbReference type="RefSeq" id="WP_205157725.1">
    <property type="nucleotide sequence ID" value="NZ_JAFEUM010000002.1"/>
</dbReference>
<evidence type="ECO:0000259" key="5">
    <source>
        <dbReference type="PROSITE" id="PS50931"/>
    </source>
</evidence>
<dbReference type="CDD" id="cd08422">
    <property type="entry name" value="PBP2_CrgA_like"/>
    <property type="match status" value="1"/>
</dbReference>
<dbReference type="PANTHER" id="PTHR30537">
    <property type="entry name" value="HTH-TYPE TRANSCRIPTIONAL REGULATOR"/>
    <property type="match status" value="1"/>
</dbReference>
<comment type="similarity">
    <text evidence="1">Belongs to the LysR transcriptional regulatory family.</text>
</comment>
<dbReference type="InterPro" id="IPR058163">
    <property type="entry name" value="LysR-type_TF_proteobact-type"/>
</dbReference>
<evidence type="ECO:0000256" key="3">
    <source>
        <dbReference type="ARBA" id="ARBA00023125"/>
    </source>
</evidence>
<dbReference type="InterPro" id="IPR000847">
    <property type="entry name" value="LysR_HTH_N"/>
</dbReference>
<dbReference type="InterPro" id="IPR036390">
    <property type="entry name" value="WH_DNA-bd_sf"/>
</dbReference>
<dbReference type="PROSITE" id="PS50931">
    <property type="entry name" value="HTH_LYSR"/>
    <property type="match status" value="1"/>
</dbReference>
<keyword evidence="7" id="KW-1185">Reference proteome</keyword>
<dbReference type="SUPFAM" id="SSF53850">
    <property type="entry name" value="Periplasmic binding protein-like II"/>
    <property type="match status" value="1"/>
</dbReference>
<keyword evidence="3" id="KW-0238">DNA-binding</keyword>
<dbReference type="InterPro" id="IPR005119">
    <property type="entry name" value="LysR_subst-bd"/>
</dbReference>
<proteinExistence type="inferred from homology"/>
<feature type="domain" description="HTH lysR-type" evidence="5">
    <location>
        <begin position="5"/>
        <end position="62"/>
    </location>
</feature>
<gene>
    <name evidence="6" type="ORF">JQC93_06845</name>
</gene>
<organism evidence="6 7">
    <name type="scientific">Vibrio ulleungensis</name>
    <dbReference type="NCBI Taxonomy" id="2807619"/>
    <lineage>
        <taxon>Bacteria</taxon>
        <taxon>Pseudomonadati</taxon>
        <taxon>Pseudomonadota</taxon>
        <taxon>Gammaproteobacteria</taxon>
        <taxon>Vibrionales</taxon>
        <taxon>Vibrionaceae</taxon>
        <taxon>Vibrio</taxon>
    </lineage>
</organism>
<dbReference type="Gene3D" id="3.40.190.290">
    <property type="match status" value="1"/>
</dbReference>
<keyword evidence="2" id="KW-0805">Transcription regulation</keyword>
<comment type="caution">
    <text evidence="6">The sequence shown here is derived from an EMBL/GenBank/DDBJ whole genome shotgun (WGS) entry which is preliminary data.</text>
</comment>
<name>A0ABS2HHH0_9VIBR</name>
<dbReference type="EMBL" id="JAFEUM010000002">
    <property type="protein sequence ID" value="MBM7036126.1"/>
    <property type="molecule type" value="Genomic_DNA"/>
</dbReference>
<dbReference type="Proteomes" id="UP000809621">
    <property type="component" value="Unassembled WGS sequence"/>
</dbReference>
<sequence>MFDSQLMDGFEIFVEVNKQGSFTKAASSTGHSTSYISKEISKLEERLGVRLMQRTTRSLKLTPEGDVFLRRCEQIVHDARDAIEQVTGSQREPQGKLRVSAPIGFSLAKLKPLLSEFSIQFPKVELQIELSDKKIDLIDEGVDIAIRAASSLDDSSLISRRLLRSNGLVLASPAYLTIHGEPQHPADLSGHKAITYSLSANPELWEFEDKQGEQLQVKVDSVVQTNSPEMELQMCKSGLGIVRLPSFHLDGELQRGELVELFKDYPKHKLDIFVVYPSRQHLSAKVRTFIDFIFQKLGND</sequence>
<keyword evidence="4" id="KW-0804">Transcription</keyword>
<reference evidence="6 7" key="1">
    <citation type="submission" date="2021-02" db="EMBL/GenBank/DDBJ databases">
        <authorList>
            <person name="Park J.-S."/>
        </authorList>
    </citation>
    <scope>NUCLEOTIDE SEQUENCE [LARGE SCALE GENOMIC DNA]</scope>
    <source>
        <strain evidence="6 7">188UL20-2</strain>
    </source>
</reference>
<evidence type="ECO:0000313" key="7">
    <source>
        <dbReference type="Proteomes" id="UP000809621"/>
    </source>
</evidence>
<protein>
    <submittedName>
        <fullName evidence="6">LysR family transcriptional regulator</fullName>
    </submittedName>
</protein>